<comment type="similarity">
    <text evidence="1">Belongs to the short-chain dehydrogenases/reductases (SDR) family.</text>
</comment>
<dbReference type="PRINTS" id="PR00081">
    <property type="entry name" value="GDHRDH"/>
</dbReference>
<dbReference type="OrthoDB" id="9792003at2"/>
<name>K6WFM0_9ACTN</name>
<dbReference type="GO" id="GO:0016491">
    <property type="term" value="F:oxidoreductase activity"/>
    <property type="evidence" value="ECO:0007669"/>
    <property type="project" value="UniProtKB-KW"/>
</dbReference>
<evidence type="ECO:0000313" key="5">
    <source>
        <dbReference type="Proteomes" id="UP000008363"/>
    </source>
</evidence>
<dbReference type="SUPFAM" id="SSF51735">
    <property type="entry name" value="NAD(P)-binding Rossmann-fold domains"/>
    <property type="match status" value="1"/>
</dbReference>
<proteinExistence type="inferred from homology"/>
<comment type="caution">
    <text evidence="4">The sequence shown here is derived from an EMBL/GenBank/DDBJ whole genome shotgun (WGS) entry which is preliminary data.</text>
</comment>
<dbReference type="Pfam" id="PF00106">
    <property type="entry name" value="adh_short"/>
    <property type="match status" value="1"/>
</dbReference>
<gene>
    <name evidence="4" type="ORF">GORHZ_183_00300</name>
</gene>
<evidence type="ECO:0000256" key="1">
    <source>
        <dbReference type="ARBA" id="ARBA00006484"/>
    </source>
</evidence>
<sequence length="114" mass="11994">MNTSRTVLITGASSGFGAALVDAFADAGWAVAATMRTPEKAPARFAGIDNVTVYRLDVTDDEAVAATVNQIEHHHGAIAVLLNVAGYVVQGTLEEPSSIRSVPSSRPTSWVSRR</sequence>
<dbReference type="AlphaFoldDB" id="K6WFM0"/>
<feature type="compositionally biased region" description="Low complexity" evidence="3">
    <location>
        <begin position="96"/>
        <end position="114"/>
    </location>
</feature>
<dbReference type="InterPro" id="IPR036291">
    <property type="entry name" value="NAD(P)-bd_dom_sf"/>
</dbReference>
<dbReference type="PANTHER" id="PTHR43976:SF16">
    <property type="entry name" value="SHORT-CHAIN DEHYDROGENASE_REDUCTASE FAMILY PROTEIN"/>
    <property type="match status" value="1"/>
</dbReference>
<protein>
    <submittedName>
        <fullName evidence="4">Putative oxidoreductase</fullName>
    </submittedName>
</protein>
<dbReference type="eggNOG" id="COG4221">
    <property type="taxonomic scope" value="Bacteria"/>
</dbReference>
<evidence type="ECO:0000256" key="3">
    <source>
        <dbReference type="SAM" id="MobiDB-lite"/>
    </source>
</evidence>
<evidence type="ECO:0000313" key="4">
    <source>
        <dbReference type="EMBL" id="GAB92571.1"/>
    </source>
</evidence>
<dbReference type="Gene3D" id="3.40.50.720">
    <property type="entry name" value="NAD(P)-binding Rossmann-like Domain"/>
    <property type="match status" value="1"/>
</dbReference>
<keyword evidence="5" id="KW-1185">Reference proteome</keyword>
<dbReference type="STRING" id="1108045.GORHZ_183_00300"/>
<dbReference type="InterPro" id="IPR051911">
    <property type="entry name" value="SDR_oxidoreductase"/>
</dbReference>
<feature type="region of interest" description="Disordered" evidence="3">
    <location>
        <begin position="95"/>
        <end position="114"/>
    </location>
</feature>
<dbReference type="InterPro" id="IPR002347">
    <property type="entry name" value="SDR_fam"/>
</dbReference>
<organism evidence="4 5">
    <name type="scientific">Gordonia rhizosphera NBRC 16068</name>
    <dbReference type="NCBI Taxonomy" id="1108045"/>
    <lineage>
        <taxon>Bacteria</taxon>
        <taxon>Bacillati</taxon>
        <taxon>Actinomycetota</taxon>
        <taxon>Actinomycetes</taxon>
        <taxon>Mycobacteriales</taxon>
        <taxon>Gordoniaceae</taxon>
        <taxon>Gordonia</taxon>
    </lineage>
</organism>
<keyword evidence="2" id="KW-0560">Oxidoreductase</keyword>
<accession>K6WFM0</accession>
<dbReference type="PANTHER" id="PTHR43976">
    <property type="entry name" value="SHORT CHAIN DEHYDROGENASE"/>
    <property type="match status" value="1"/>
</dbReference>
<dbReference type="EMBL" id="BAHC01000183">
    <property type="protein sequence ID" value="GAB92571.1"/>
    <property type="molecule type" value="Genomic_DNA"/>
</dbReference>
<evidence type="ECO:0000256" key="2">
    <source>
        <dbReference type="ARBA" id="ARBA00023002"/>
    </source>
</evidence>
<dbReference type="Proteomes" id="UP000008363">
    <property type="component" value="Unassembled WGS sequence"/>
</dbReference>
<reference evidence="4 5" key="1">
    <citation type="submission" date="2012-08" db="EMBL/GenBank/DDBJ databases">
        <title>Whole genome shotgun sequence of Gordonia rhizosphera NBRC 16068.</title>
        <authorList>
            <person name="Takarada H."/>
            <person name="Isaki S."/>
            <person name="Hosoyama A."/>
            <person name="Tsuchikane K."/>
            <person name="Katsumata H."/>
            <person name="Baba S."/>
            <person name="Ohji S."/>
            <person name="Yamazaki S."/>
            <person name="Fujita N."/>
        </authorList>
    </citation>
    <scope>NUCLEOTIDE SEQUENCE [LARGE SCALE GENOMIC DNA]</scope>
    <source>
        <strain evidence="4 5">NBRC 16068</strain>
    </source>
</reference>